<feature type="transmembrane region" description="Helical" evidence="9">
    <location>
        <begin position="518"/>
        <end position="543"/>
    </location>
</feature>
<feature type="transmembrane region" description="Helical" evidence="9">
    <location>
        <begin position="442"/>
        <end position="460"/>
    </location>
</feature>
<dbReference type="PANTHER" id="PTHR10796">
    <property type="entry name" value="PATCHED-RELATED"/>
    <property type="match status" value="1"/>
</dbReference>
<proteinExistence type="inferred from homology"/>
<dbReference type="GO" id="GO:0005886">
    <property type="term" value="C:plasma membrane"/>
    <property type="evidence" value="ECO:0007669"/>
    <property type="project" value="UniProtKB-SubCell"/>
</dbReference>
<dbReference type="GO" id="GO:0006897">
    <property type="term" value="P:endocytosis"/>
    <property type="evidence" value="ECO:0007669"/>
    <property type="project" value="TreeGrafter"/>
</dbReference>
<feature type="region of interest" description="Disordered" evidence="8">
    <location>
        <begin position="665"/>
        <end position="691"/>
    </location>
</feature>
<dbReference type="GO" id="GO:0018996">
    <property type="term" value="P:molting cycle, collagen and cuticulin-based cuticle"/>
    <property type="evidence" value="ECO:0007669"/>
    <property type="project" value="TreeGrafter"/>
</dbReference>
<name>A0A1I7TM66_9PELO</name>
<evidence type="ECO:0000256" key="4">
    <source>
        <dbReference type="ARBA" id="ARBA00022692"/>
    </source>
</evidence>
<evidence type="ECO:0000313" key="12">
    <source>
        <dbReference type="WBParaSite" id="Csp11.Scaffold628.g7297.t1"/>
    </source>
</evidence>
<evidence type="ECO:0000256" key="8">
    <source>
        <dbReference type="SAM" id="MobiDB-lite"/>
    </source>
</evidence>
<dbReference type="InterPro" id="IPR003392">
    <property type="entry name" value="PTHD_SSD"/>
</dbReference>
<keyword evidence="7" id="KW-0325">Glycoprotein</keyword>
<dbReference type="PROSITE" id="PS50156">
    <property type="entry name" value="SSD"/>
    <property type="match status" value="1"/>
</dbReference>
<evidence type="ECO:0000256" key="2">
    <source>
        <dbReference type="ARBA" id="ARBA00005585"/>
    </source>
</evidence>
<protein>
    <submittedName>
        <fullName evidence="12">SSD domain-containing protein</fullName>
    </submittedName>
</protein>
<dbReference type="GO" id="GO:0030659">
    <property type="term" value="C:cytoplasmic vesicle membrane"/>
    <property type="evidence" value="ECO:0007669"/>
    <property type="project" value="TreeGrafter"/>
</dbReference>
<feature type="region of interest" description="Disordered" evidence="8">
    <location>
        <begin position="607"/>
        <end position="640"/>
    </location>
</feature>
<sequence>MAIASAVGLLLLAGYGMTSVAYSMPFIVFSVGVDNVFILLSAWRSTSSTETFEHRMEETFADAAVSITVTSLTDLISFGVGCATPFPSVQMFCAYAVAAVIFTYIYQLTFFAAVMVYTNRREVNNRHCITFHKLKRETLPEKVAAKGDRSFEKNSILAQFFRTSYSDFLLNPLVRIFILTTFCVYLVCFSKEILQNFKLLQAVASYGCTKVKLGLEPNDLLPENSYGKRTLMMAEKYFSDYGSSLHVWMYNLSEVNVAPRKIWNVLEKEIELYEHTEFTSGSDSWLRTFLAFVKQAGLLITPENFVYILKNVFLSQPQFAKYNRDVVLTMDGEHLEASRIPVQLRHVGSANQSRAMRLFRRLAETSELQTGVYADFFQFAEQYNAVLPGTLSSIAYAGVAVVAVSLILIPEPVASLWVSFSIVSINIGILGFMTFWSVRLDFISMVTIVMSIGFCVDFAAHLAYNFAKGENIDAPERMRNALYAVGAPILMSASSTIIGVSFMASAESYVFRSFLKTIILVILLGALHGLVILPVLLSMFYCGQSSKATKEHMDAVDQKLQAQYNNPASRTASIQFLSNPDLYTMPPPPPNVEYSLSTLEFNRTQTRPLGAPPLITGSPKRELSGLSGPPEYEEHDPSGLSTFGVAPAVVANTTGMIPMRAKLKYPTNMTTSAQQRRENESRTTPELYYPS</sequence>
<evidence type="ECO:0000256" key="1">
    <source>
        <dbReference type="ARBA" id="ARBA00004651"/>
    </source>
</evidence>
<keyword evidence="3" id="KW-1003">Cell membrane</keyword>
<dbReference type="STRING" id="1561998.A0A1I7TM66"/>
<dbReference type="AlphaFoldDB" id="A0A1I7TM66"/>
<comment type="subcellular location">
    <subcellularLocation>
        <location evidence="1">Cell membrane</location>
        <topology evidence="1">Multi-pass membrane protein</topology>
    </subcellularLocation>
</comment>
<keyword evidence="4 9" id="KW-0812">Transmembrane</keyword>
<organism evidence="11 12">
    <name type="scientific">Caenorhabditis tropicalis</name>
    <dbReference type="NCBI Taxonomy" id="1561998"/>
    <lineage>
        <taxon>Eukaryota</taxon>
        <taxon>Metazoa</taxon>
        <taxon>Ecdysozoa</taxon>
        <taxon>Nematoda</taxon>
        <taxon>Chromadorea</taxon>
        <taxon>Rhabditida</taxon>
        <taxon>Rhabditina</taxon>
        <taxon>Rhabditomorpha</taxon>
        <taxon>Rhabditoidea</taxon>
        <taxon>Rhabditidae</taxon>
        <taxon>Peloderinae</taxon>
        <taxon>Caenorhabditis</taxon>
    </lineage>
</organism>
<keyword evidence="6 9" id="KW-0472">Membrane</keyword>
<evidence type="ECO:0000256" key="5">
    <source>
        <dbReference type="ARBA" id="ARBA00022989"/>
    </source>
</evidence>
<dbReference type="Pfam" id="PF02460">
    <property type="entry name" value="Patched"/>
    <property type="match status" value="1"/>
</dbReference>
<evidence type="ECO:0000256" key="6">
    <source>
        <dbReference type="ARBA" id="ARBA00023136"/>
    </source>
</evidence>
<comment type="similarity">
    <text evidence="2">Belongs to the patched family.</text>
</comment>
<evidence type="ECO:0000256" key="7">
    <source>
        <dbReference type="ARBA" id="ARBA00023180"/>
    </source>
</evidence>
<feature type="transmembrane region" description="Helical" evidence="9">
    <location>
        <begin position="92"/>
        <end position="117"/>
    </location>
</feature>
<feature type="domain" description="SSD" evidence="10">
    <location>
        <begin position="1"/>
        <end position="117"/>
    </location>
</feature>
<evidence type="ECO:0000256" key="3">
    <source>
        <dbReference type="ARBA" id="ARBA00022475"/>
    </source>
</evidence>
<dbReference type="WBParaSite" id="Csp11.Scaffold628.g7297.t1">
    <property type="protein sequence ID" value="Csp11.Scaffold628.g7297.t1"/>
    <property type="gene ID" value="Csp11.Scaffold628.g7297"/>
</dbReference>
<feature type="transmembrane region" description="Helical" evidence="9">
    <location>
        <begin position="416"/>
        <end position="436"/>
    </location>
</feature>
<accession>A0A1I7TM66</accession>
<evidence type="ECO:0000259" key="10">
    <source>
        <dbReference type="PROSITE" id="PS50156"/>
    </source>
</evidence>
<keyword evidence="5 9" id="KW-1133">Transmembrane helix</keyword>
<dbReference type="SUPFAM" id="SSF82866">
    <property type="entry name" value="Multidrug efflux transporter AcrB transmembrane domain"/>
    <property type="match status" value="2"/>
</dbReference>
<feature type="transmembrane region" description="Helical" evidence="9">
    <location>
        <begin position="168"/>
        <end position="187"/>
    </location>
</feature>
<dbReference type="PANTHER" id="PTHR10796:SF181">
    <property type="entry name" value="SSD DOMAIN-CONTAINING PROTEIN"/>
    <property type="match status" value="1"/>
</dbReference>
<dbReference type="Proteomes" id="UP000095282">
    <property type="component" value="Unplaced"/>
</dbReference>
<feature type="transmembrane region" description="Helical" evidence="9">
    <location>
        <begin position="481"/>
        <end position="506"/>
    </location>
</feature>
<dbReference type="FunFam" id="1.20.1640.10:FF:000013">
    <property type="entry name" value="PaTched Related family"/>
    <property type="match status" value="1"/>
</dbReference>
<feature type="transmembrane region" description="Helical" evidence="9">
    <location>
        <begin position="385"/>
        <end position="409"/>
    </location>
</feature>
<evidence type="ECO:0000256" key="9">
    <source>
        <dbReference type="SAM" id="Phobius"/>
    </source>
</evidence>
<dbReference type="Gene3D" id="1.20.1640.10">
    <property type="entry name" value="Multidrug efflux transporter AcrB transmembrane domain"/>
    <property type="match status" value="2"/>
</dbReference>
<keyword evidence="11" id="KW-1185">Reference proteome</keyword>
<dbReference type="InterPro" id="IPR000731">
    <property type="entry name" value="SSD"/>
</dbReference>
<evidence type="ECO:0000313" key="11">
    <source>
        <dbReference type="Proteomes" id="UP000095282"/>
    </source>
</evidence>
<reference evidence="12" key="1">
    <citation type="submission" date="2016-11" db="UniProtKB">
        <authorList>
            <consortium name="WormBaseParasite"/>
        </authorList>
    </citation>
    <scope>IDENTIFICATION</scope>
</reference>
<dbReference type="InterPro" id="IPR051697">
    <property type="entry name" value="Patched_domain-protein"/>
</dbReference>